<dbReference type="AlphaFoldDB" id="A0A9X3B7S9"/>
<dbReference type="PANTHER" id="PTHR39319:SF1">
    <property type="entry name" value="SI:DKEY-256H2.1"/>
    <property type="match status" value="1"/>
</dbReference>
<feature type="signal peptide" evidence="2">
    <location>
        <begin position="1"/>
        <end position="28"/>
    </location>
</feature>
<evidence type="ECO:0000313" key="5">
    <source>
        <dbReference type="Proteomes" id="UP001155483"/>
    </source>
</evidence>
<proteinExistence type="predicted"/>
<dbReference type="InterPro" id="IPR015197">
    <property type="entry name" value="PngaseF_C"/>
</dbReference>
<feature type="chain" id="PRO_5040987104" evidence="2">
    <location>
        <begin position="29"/>
        <end position="646"/>
    </location>
</feature>
<dbReference type="Proteomes" id="UP001155483">
    <property type="component" value="Unassembled WGS sequence"/>
</dbReference>
<dbReference type="InterPro" id="IPR014784">
    <property type="entry name" value="Cu2_ascorb_mOase-like_C"/>
</dbReference>
<name>A0A9X3B7S9_9BACT</name>
<keyword evidence="1" id="KW-1015">Disulfide bond</keyword>
<keyword evidence="2" id="KW-0732">Signal</keyword>
<evidence type="ECO:0000256" key="2">
    <source>
        <dbReference type="SAM" id="SignalP"/>
    </source>
</evidence>
<accession>A0A9X3B7S9</accession>
<protein>
    <submittedName>
        <fullName evidence="4">Peptide-N-glycosidase F-related protein</fullName>
    </submittedName>
</protein>
<keyword evidence="5" id="KW-1185">Reference proteome</keyword>
<reference evidence="4" key="1">
    <citation type="submission" date="2022-09" db="EMBL/GenBank/DDBJ databases">
        <authorList>
            <person name="Yuan C."/>
            <person name="Ke Z."/>
        </authorList>
    </citation>
    <scope>NUCLEOTIDE SEQUENCE</scope>
    <source>
        <strain evidence="4">LB-8</strain>
    </source>
</reference>
<dbReference type="InterPro" id="IPR053251">
    <property type="entry name" value="N-glycanase"/>
</dbReference>
<dbReference type="EMBL" id="JAOTIF010000003">
    <property type="protein sequence ID" value="MCU7548796.1"/>
    <property type="molecule type" value="Genomic_DNA"/>
</dbReference>
<evidence type="ECO:0000256" key="1">
    <source>
        <dbReference type="ARBA" id="ARBA00023157"/>
    </source>
</evidence>
<sequence>MIIFNDYRYWQFLILFTFLICTSRTSSAADTLHVQTHYQQTVVTDPSKGFKVYKAWGKFPTAETPIRKIILRLFLGCPDGMRCADWDYNDHIKIRRTGGVGGTSQDYEIARMLTPYGGAFSKEWNFNWEVDVTDFSMLLRDSVEIEYNHTGYEPNEDRGWSVTLDFEIIKGQPAWQPISIQKVYDDTYRYGDGNNNIEKALKPVAFKADPQADFARLRVVQTGHGMDKPDGCGEFCNKYRELWYDGRLLETKNIWKQCGDNPLYPQAGTWVYDRANWCPGNLMLPDIYDLKVKAGNTHTVDINMQPYVSPNSSADEVISAYLIQYKKAISVNDIAIEDVIKPSLKPVYRRLNPSGIQPQIVVKNIGRTDVKSMRIQYGTNGFAKRSFYWKGTLPAGGTTSIILPGIIESKAGQNNFEAVISLPNGKRDAFPADNRIISPFATMTKHDSMLVVYLKTNNQPSQSSYIITNSEGKVIREKAFGSLKENTIYCDTLLLPKDRYQFVLLDSAGNGLEFWANPRGGSGKARLLNSKGQMIKDFESDFGSSIQYNFEVGTPATPIAAQTSFSLYPTRTNDKTTLDYYANFPDDVVVRLIADPGGDVMEEHHYKQLKEGTFTYDLSRFPKGRFYLSVLIGGEEKFKKRIRLKE</sequence>
<dbReference type="InterPro" id="IPR008977">
    <property type="entry name" value="PHM/PNGase_F_dom_sf"/>
</dbReference>
<feature type="domain" description="Peptide-N-glycosidase F C-terminal" evidence="3">
    <location>
        <begin position="198"/>
        <end position="322"/>
    </location>
</feature>
<reference evidence="4" key="2">
    <citation type="submission" date="2023-04" db="EMBL/GenBank/DDBJ databases">
        <title>Paracnuella aquatica gen. nov., sp. nov., a member of the family Chitinophagaceae isolated from a hot spring.</title>
        <authorList>
            <person name="Wang C."/>
        </authorList>
    </citation>
    <scope>NUCLEOTIDE SEQUENCE</scope>
    <source>
        <strain evidence="4">LB-8</strain>
    </source>
</reference>
<organism evidence="4 5">
    <name type="scientific">Paraflavisolibacter caeni</name>
    <dbReference type="NCBI Taxonomy" id="2982496"/>
    <lineage>
        <taxon>Bacteria</taxon>
        <taxon>Pseudomonadati</taxon>
        <taxon>Bacteroidota</taxon>
        <taxon>Chitinophagia</taxon>
        <taxon>Chitinophagales</taxon>
        <taxon>Chitinophagaceae</taxon>
        <taxon>Paraflavisolibacter</taxon>
    </lineage>
</organism>
<dbReference type="PANTHER" id="PTHR39319">
    <property type="entry name" value="SI:DKEY-256H2.1"/>
    <property type="match status" value="1"/>
</dbReference>
<dbReference type="RefSeq" id="WP_279296241.1">
    <property type="nucleotide sequence ID" value="NZ_JAOTIF010000003.1"/>
</dbReference>
<dbReference type="Pfam" id="PF09113">
    <property type="entry name" value="N-glycanase_C"/>
    <property type="match status" value="1"/>
</dbReference>
<dbReference type="SUPFAM" id="SSF49742">
    <property type="entry name" value="PHM/PNGase F"/>
    <property type="match status" value="2"/>
</dbReference>
<dbReference type="Gene3D" id="2.60.120.230">
    <property type="match status" value="2"/>
</dbReference>
<comment type="caution">
    <text evidence="4">The sequence shown here is derived from an EMBL/GenBank/DDBJ whole genome shotgun (WGS) entry which is preliminary data.</text>
</comment>
<dbReference type="GO" id="GO:0016715">
    <property type="term" value="F:oxidoreductase activity, acting on paired donors, with incorporation or reduction of molecular oxygen, reduced ascorbate as one donor, and incorporation of one atom of oxygen"/>
    <property type="evidence" value="ECO:0007669"/>
    <property type="project" value="InterPro"/>
</dbReference>
<evidence type="ECO:0000259" key="3">
    <source>
        <dbReference type="Pfam" id="PF09113"/>
    </source>
</evidence>
<evidence type="ECO:0000313" key="4">
    <source>
        <dbReference type="EMBL" id="MCU7548796.1"/>
    </source>
</evidence>
<gene>
    <name evidence="4" type="ORF">OCK74_06685</name>
</gene>